<name>A0A9K3DCF1_9EUKA</name>
<protein>
    <recommendedName>
        <fullName evidence="1">Pyridine nucleotide-disulphide oxidoreductase dimerisation domain-containing protein</fullName>
    </recommendedName>
</protein>
<feature type="non-terminal residue" evidence="2">
    <location>
        <position position="87"/>
    </location>
</feature>
<dbReference type="AlphaFoldDB" id="A0A9K3DCF1"/>
<organism evidence="2 3">
    <name type="scientific">Kipferlia bialata</name>
    <dbReference type="NCBI Taxonomy" id="797122"/>
    <lineage>
        <taxon>Eukaryota</taxon>
        <taxon>Metamonada</taxon>
        <taxon>Carpediemonas-like organisms</taxon>
        <taxon>Kipferlia</taxon>
    </lineage>
</organism>
<reference evidence="2 3" key="1">
    <citation type="journal article" date="2018" name="PLoS ONE">
        <title>The draft genome of Kipferlia bialata reveals reductive genome evolution in fornicate parasites.</title>
        <authorList>
            <person name="Tanifuji G."/>
            <person name="Takabayashi S."/>
            <person name="Kume K."/>
            <person name="Takagi M."/>
            <person name="Nakayama T."/>
            <person name="Kamikawa R."/>
            <person name="Inagaki Y."/>
            <person name="Hashimoto T."/>
        </authorList>
    </citation>
    <scope>NUCLEOTIDE SEQUENCE [LARGE SCALE GENOMIC DNA]</scope>
    <source>
        <strain evidence="2">NY0173</strain>
    </source>
</reference>
<dbReference type="EMBL" id="BDIP01009997">
    <property type="protein sequence ID" value="GIQ92567.1"/>
    <property type="molecule type" value="Genomic_DNA"/>
</dbReference>
<evidence type="ECO:0000313" key="3">
    <source>
        <dbReference type="Proteomes" id="UP000265618"/>
    </source>
</evidence>
<dbReference type="Proteomes" id="UP000265618">
    <property type="component" value="Unassembled WGS sequence"/>
</dbReference>
<proteinExistence type="predicted"/>
<dbReference type="InterPro" id="IPR016156">
    <property type="entry name" value="FAD/NAD-linked_Rdtase_dimer_sf"/>
</dbReference>
<dbReference type="InterPro" id="IPR004099">
    <property type="entry name" value="Pyr_nucl-diS_OxRdtase_dimer"/>
</dbReference>
<dbReference type="SUPFAM" id="SSF55424">
    <property type="entry name" value="FAD/NAD-linked reductases, dimerisation (C-terminal) domain"/>
    <property type="match status" value="1"/>
</dbReference>
<evidence type="ECO:0000313" key="2">
    <source>
        <dbReference type="EMBL" id="GIQ92567.1"/>
    </source>
</evidence>
<sequence length="87" mass="9778">KGIKYLEFTQTFESYGATYAQGLKEGQVTIYCSKMGKIYGALVVGNHSGELINELSLAMTWGIRMHKLAFRQGSFPTVDISLSLYRY</sequence>
<dbReference type="OrthoDB" id="361797at2759"/>
<accession>A0A9K3DCF1</accession>
<keyword evidence="3" id="KW-1185">Reference proteome</keyword>
<gene>
    <name evidence="2" type="ORF">KIPB_016410</name>
</gene>
<dbReference type="Pfam" id="PF02852">
    <property type="entry name" value="Pyr_redox_dim"/>
    <property type="match status" value="1"/>
</dbReference>
<feature type="non-terminal residue" evidence="2">
    <location>
        <position position="1"/>
    </location>
</feature>
<dbReference type="Gene3D" id="3.30.390.30">
    <property type="match status" value="1"/>
</dbReference>
<comment type="caution">
    <text evidence="2">The sequence shown here is derived from an EMBL/GenBank/DDBJ whole genome shotgun (WGS) entry which is preliminary data.</text>
</comment>
<evidence type="ECO:0000259" key="1">
    <source>
        <dbReference type="Pfam" id="PF02852"/>
    </source>
</evidence>
<feature type="domain" description="Pyridine nucleotide-disulphide oxidoreductase dimerisation" evidence="1">
    <location>
        <begin position="2"/>
        <end position="79"/>
    </location>
</feature>